<sequence length="542" mass="56620">MMAAERVVLVGFGPVGARFAEQLLPEVRAERIALTVVGLEPVDAYNRVLVADYAVGHTDLETMTVASSGELAGAGVVVRLGTGVTAIDRAGRTVQLATGEEFPYDRLVLATGARANVPTLDGVQKIRRDSRTLEKYGSTLLSGDDPLPAGVTVLRDLADADTVRGVVRDAKRIVVLGAGVLGLEIALAAAREGAEVCVVHHGPVPMPRNLDRGGGTVLAAALRRAGVTVIGQSRAEAIGFRTDGDDATPHFGFLTTADGKKIPGDLLLLSCGVSARTDLAILAGLRVGAGIVVGRDLRSWSDDAVYAIGDCAQVLEPTEELRLQKVLPGTPSGLIGPGWAQADWLAERFADEVRGRVAEAAPPAERVPIVMLKAEGVDVVAAGDVAGEPWDEEPPRCQGHDPGRRSVAQWADPEHGRYVKMVTRGGVLEAFVCVGMPRTAAELAMLFERRSELPSDRSILLRLDGPDSATASASDVFAPTATVCWCNGVTVAAIEESVASGSTTVACVGKDTRAGTGCGGCKRRIGELLSRFADPQEVPVAG</sequence>
<organism evidence="12 13">
    <name type="scientific">Lysobacter korlensis</name>
    <dbReference type="NCBI Taxonomy" id="553636"/>
    <lineage>
        <taxon>Bacteria</taxon>
        <taxon>Pseudomonadati</taxon>
        <taxon>Pseudomonadota</taxon>
        <taxon>Gammaproteobacteria</taxon>
        <taxon>Lysobacterales</taxon>
        <taxon>Lysobacteraceae</taxon>
        <taxon>Lysobacter</taxon>
    </lineage>
</organism>
<dbReference type="PRINTS" id="PR00368">
    <property type="entry name" value="FADPNR"/>
</dbReference>
<dbReference type="Gene3D" id="3.50.50.60">
    <property type="entry name" value="FAD/NAD(P)-binding domain"/>
    <property type="match status" value="2"/>
</dbReference>
<protein>
    <submittedName>
        <fullName evidence="12">FAD-dependent oxidoreductase</fullName>
    </submittedName>
</protein>
<evidence type="ECO:0000256" key="3">
    <source>
        <dbReference type="ARBA" id="ARBA00005096"/>
    </source>
</evidence>
<comment type="cofactor">
    <cofactor evidence="1">
        <name>siroheme</name>
        <dbReference type="ChEBI" id="CHEBI:60052"/>
    </cofactor>
</comment>
<keyword evidence="8" id="KW-0408">Iron</keyword>
<keyword evidence="5" id="KW-0349">Heme</keyword>
<dbReference type="Pfam" id="PF04324">
    <property type="entry name" value="Fer2_BFD"/>
    <property type="match status" value="1"/>
</dbReference>
<comment type="cofactor">
    <cofactor evidence="2">
        <name>[4Fe-4S] cluster</name>
        <dbReference type="ChEBI" id="CHEBI:49883"/>
    </cofactor>
</comment>
<dbReference type="InterPro" id="IPR041854">
    <property type="entry name" value="BFD-like_2Fe2S-bd_dom_sf"/>
</dbReference>
<dbReference type="PANTHER" id="PTHR43809">
    <property type="entry name" value="NITRITE REDUCTASE (NADH) LARGE SUBUNIT"/>
    <property type="match status" value="1"/>
</dbReference>
<evidence type="ECO:0000259" key="11">
    <source>
        <dbReference type="Pfam" id="PF07992"/>
    </source>
</evidence>
<evidence type="ECO:0000256" key="9">
    <source>
        <dbReference type="ARBA" id="ARBA00023014"/>
    </source>
</evidence>
<evidence type="ECO:0000256" key="6">
    <source>
        <dbReference type="ARBA" id="ARBA00022723"/>
    </source>
</evidence>
<dbReference type="InterPro" id="IPR052034">
    <property type="entry name" value="NasD-like"/>
</dbReference>
<dbReference type="InterPro" id="IPR023753">
    <property type="entry name" value="FAD/NAD-binding_dom"/>
</dbReference>
<evidence type="ECO:0000256" key="8">
    <source>
        <dbReference type="ARBA" id="ARBA00023004"/>
    </source>
</evidence>
<accession>A0ABV6RNR4</accession>
<dbReference type="EMBL" id="JBHLTG010000002">
    <property type="protein sequence ID" value="MFC0678629.1"/>
    <property type="molecule type" value="Genomic_DNA"/>
</dbReference>
<feature type="domain" description="BFD-like [2Fe-2S]-binding" evidence="10">
    <location>
        <begin position="483"/>
        <end position="530"/>
    </location>
</feature>
<keyword evidence="13" id="KW-1185">Reference proteome</keyword>
<comment type="pathway">
    <text evidence="3">Nitrogen metabolism; nitrate reduction (assimilation).</text>
</comment>
<proteinExistence type="inferred from homology"/>
<name>A0ABV6RNR4_9GAMM</name>
<feature type="domain" description="FAD/NAD(P)-binding" evidence="11">
    <location>
        <begin position="6"/>
        <end position="316"/>
    </location>
</feature>
<gene>
    <name evidence="12" type="ORF">ACFFGH_12335</name>
</gene>
<evidence type="ECO:0000256" key="4">
    <source>
        <dbReference type="ARBA" id="ARBA00010429"/>
    </source>
</evidence>
<dbReference type="InterPro" id="IPR007419">
    <property type="entry name" value="BFD-like_2Fe2S-bd_dom"/>
</dbReference>
<evidence type="ECO:0000256" key="5">
    <source>
        <dbReference type="ARBA" id="ARBA00022617"/>
    </source>
</evidence>
<dbReference type="SUPFAM" id="SSF51905">
    <property type="entry name" value="FAD/NAD(P)-binding domain"/>
    <property type="match status" value="2"/>
</dbReference>
<evidence type="ECO:0000313" key="13">
    <source>
        <dbReference type="Proteomes" id="UP001589896"/>
    </source>
</evidence>
<dbReference type="Pfam" id="PF07992">
    <property type="entry name" value="Pyr_redox_2"/>
    <property type="match status" value="1"/>
</dbReference>
<evidence type="ECO:0000256" key="7">
    <source>
        <dbReference type="ARBA" id="ARBA00023002"/>
    </source>
</evidence>
<evidence type="ECO:0000256" key="1">
    <source>
        <dbReference type="ARBA" id="ARBA00001929"/>
    </source>
</evidence>
<evidence type="ECO:0000313" key="12">
    <source>
        <dbReference type="EMBL" id="MFC0678629.1"/>
    </source>
</evidence>
<dbReference type="InterPro" id="IPR036188">
    <property type="entry name" value="FAD/NAD-bd_sf"/>
</dbReference>
<dbReference type="RefSeq" id="WP_386668643.1">
    <property type="nucleotide sequence ID" value="NZ_JBHLTG010000002.1"/>
</dbReference>
<comment type="caution">
    <text evidence="12">The sequence shown here is derived from an EMBL/GenBank/DDBJ whole genome shotgun (WGS) entry which is preliminary data.</text>
</comment>
<keyword evidence="9" id="KW-0411">Iron-sulfur</keyword>
<evidence type="ECO:0000259" key="10">
    <source>
        <dbReference type="Pfam" id="PF04324"/>
    </source>
</evidence>
<dbReference type="Proteomes" id="UP001589896">
    <property type="component" value="Unassembled WGS sequence"/>
</dbReference>
<dbReference type="Gene3D" id="1.10.10.1100">
    <property type="entry name" value="BFD-like [2Fe-2S]-binding domain"/>
    <property type="match status" value="1"/>
</dbReference>
<keyword evidence="7" id="KW-0560">Oxidoreductase</keyword>
<keyword evidence="6" id="KW-0479">Metal-binding</keyword>
<evidence type="ECO:0000256" key="2">
    <source>
        <dbReference type="ARBA" id="ARBA00001966"/>
    </source>
</evidence>
<dbReference type="PANTHER" id="PTHR43809:SF1">
    <property type="entry name" value="NITRITE REDUCTASE (NADH) LARGE SUBUNIT"/>
    <property type="match status" value="1"/>
</dbReference>
<reference evidence="12 13" key="1">
    <citation type="submission" date="2024-09" db="EMBL/GenBank/DDBJ databases">
        <authorList>
            <person name="Sun Q."/>
            <person name="Mori K."/>
        </authorList>
    </citation>
    <scope>NUCLEOTIDE SEQUENCE [LARGE SCALE GENOMIC DNA]</scope>
    <source>
        <strain evidence="12 13">KCTC 23076</strain>
    </source>
</reference>
<comment type="similarity">
    <text evidence="4">Belongs to the nitrite and sulfite reductase 4Fe-4S domain family.</text>
</comment>